<dbReference type="Pfam" id="PF01427">
    <property type="entry name" value="Peptidase_M15"/>
    <property type="match status" value="1"/>
</dbReference>
<dbReference type="SUPFAM" id="SSF55166">
    <property type="entry name" value="Hedgehog/DD-peptidase"/>
    <property type="match status" value="1"/>
</dbReference>
<evidence type="ECO:0000256" key="3">
    <source>
        <dbReference type="ARBA" id="ARBA00022723"/>
    </source>
</evidence>
<dbReference type="Gene3D" id="3.30.1380.10">
    <property type="match status" value="1"/>
</dbReference>
<evidence type="ECO:0000256" key="5">
    <source>
        <dbReference type="ARBA" id="ARBA00022833"/>
    </source>
</evidence>
<protein>
    <recommendedName>
        <fullName evidence="12">D-alanyl-D-alanine dipeptidase</fullName>
    </recommendedName>
</protein>
<evidence type="ECO:0000313" key="11">
    <source>
        <dbReference type="Proteomes" id="UP000092574"/>
    </source>
</evidence>
<keyword evidence="6" id="KW-0224">Dipeptidase</keyword>
<feature type="region of interest" description="Disordered" evidence="9">
    <location>
        <begin position="1"/>
        <end position="25"/>
    </location>
</feature>
<evidence type="ECO:0000256" key="2">
    <source>
        <dbReference type="ARBA" id="ARBA00022670"/>
    </source>
</evidence>
<evidence type="ECO:0008006" key="12">
    <source>
        <dbReference type="Google" id="ProtNLM"/>
    </source>
</evidence>
<keyword evidence="11" id="KW-1185">Reference proteome</keyword>
<dbReference type="GO" id="GO:0008237">
    <property type="term" value="F:metallopeptidase activity"/>
    <property type="evidence" value="ECO:0007669"/>
    <property type="project" value="UniProtKB-KW"/>
</dbReference>
<keyword evidence="8" id="KW-0961">Cell wall biogenesis/degradation</keyword>
<evidence type="ECO:0000256" key="6">
    <source>
        <dbReference type="ARBA" id="ARBA00022997"/>
    </source>
</evidence>
<proteinExistence type="predicted"/>
<dbReference type="AlphaFoldDB" id="A0A1V0QEV1"/>
<dbReference type="GO" id="GO:0046872">
    <property type="term" value="F:metal ion binding"/>
    <property type="evidence" value="ECO:0007669"/>
    <property type="project" value="UniProtKB-KW"/>
</dbReference>
<dbReference type="PANTHER" id="PTHR43126:SF1">
    <property type="entry name" value="D-ALANYL-D-ALANINE DIPEPTIDASE"/>
    <property type="match status" value="1"/>
</dbReference>
<dbReference type="GO" id="GO:0006508">
    <property type="term" value="P:proteolysis"/>
    <property type="evidence" value="ECO:0007669"/>
    <property type="project" value="UniProtKB-KW"/>
</dbReference>
<dbReference type="InterPro" id="IPR009045">
    <property type="entry name" value="Zn_M74/Hedgehog-like"/>
</dbReference>
<evidence type="ECO:0000313" key="10">
    <source>
        <dbReference type="EMBL" id="ARE64933.1"/>
    </source>
</evidence>
<dbReference type="EMBL" id="CP015405">
    <property type="protein sequence ID" value="ARE64933.1"/>
    <property type="molecule type" value="Genomic_DNA"/>
</dbReference>
<dbReference type="InterPro" id="IPR000755">
    <property type="entry name" value="A_A_dipeptidase"/>
</dbReference>
<dbReference type="PANTHER" id="PTHR43126">
    <property type="entry name" value="D-ALANYL-D-ALANINE DIPEPTIDASE"/>
    <property type="match status" value="1"/>
</dbReference>
<dbReference type="GO" id="GO:0071555">
    <property type="term" value="P:cell wall organization"/>
    <property type="evidence" value="ECO:0007669"/>
    <property type="project" value="UniProtKB-KW"/>
</dbReference>
<evidence type="ECO:0000256" key="1">
    <source>
        <dbReference type="ARBA" id="ARBA00001362"/>
    </source>
</evidence>
<keyword evidence="7" id="KW-0482">Metalloprotease</keyword>
<evidence type="ECO:0000256" key="4">
    <source>
        <dbReference type="ARBA" id="ARBA00022801"/>
    </source>
</evidence>
<dbReference type="Proteomes" id="UP000092574">
    <property type="component" value="Chromosome"/>
</dbReference>
<keyword evidence="4" id="KW-0378">Hydrolase</keyword>
<accession>A0A1V0QEV1</accession>
<keyword evidence="2" id="KW-0645">Protease</keyword>
<keyword evidence="3" id="KW-0479">Metal-binding</keyword>
<organism evidence="10 11">
    <name type="scientific">Blautia pseudococcoides</name>
    <dbReference type="NCBI Taxonomy" id="1796616"/>
    <lineage>
        <taxon>Bacteria</taxon>
        <taxon>Bacillati</taxon>
        <taxon>Bacillota</taxon>
        <taxon>Clostridia</taxon>
        <taxon>Lachnospirales</taxon>
        <taxon>Lachnospiraceae</taxon>
        <taxon>Blautia</taxon>
    </lineage>
</organism>
<gene>
    <name evidence="10" type="ORF">A4V09_18580</name>
</gene>
<reference evidence="10" key="1">
    <citation type="submission" date="2017-04" db="EMBL/GenBank/DDBJ databases">
        <title>Complete Genome Sequences of Twelve Strains of a Stable Defined Moderately Diverse Mouse Microbiota 2 (sDMDMm2).</title>
        <authorList>
            <person name="Uchimura Y."/>
            <person name="Wyss M."/>
            <person name="Brugiroux S."/>
            <person name="Limenitakis J.P."/>
            <person name="Stecher B."/>
            <person name="McCoy K.D."/>
            <person name="Macpherson A.J."/>
        </authorList>
    </citation>
    <scope>NUCLEOTIDE SEQUENCE</scope>
    <source>
        <strain evidence="10">YL58</strain>
    </source>
</reference>
<sequence length="66" mass="7743">MGGDFDFMDEHSHHAASGLTEEESRNRDVLRHIMESSGFEAYCNEWWHYVLADEPYPNTYINFSIS</sequence>
<dbReference type="OrthoDB" id="9801430at2"/>
<comment type="catalytic activity">
    <reaction evidence="1">
        <text>D-alanyl-D-alanine + H2O = 2 D-alanine</text>
        <dbReference type="Rhea" id="RHEA:20661"/>
        <dbReference type="ChEBI" id="CHEBI:15377"/>
        <dbReference type="ChEBI" id="CHEBI:57416"/>
        <dbReference type="ChEBI" id="CHEBI:57822"/>
        <dbReference type="EC" id="3.4.13.22"/>
    </reaction>
</comment>
<evidence type="ECO:0000256" key="8">
    <source>
        <dbReference type="ARBA" id="ARBA00023316"/>
    </source>
</evidence>
<name>A0A1V0QEV1_9FIRM</name>
<keyword evidence="5" id="KW-0862">Zinc</keyword>
<dbReference type="KEGG" id="byl:A4V09_18580"/>
<evidence type="ECO:0000256" key="7">
    <source>
        <dbReference type="ARBA" id="ARBA00023049"/>
    </source>
</evidence>
<evidence type="ECO:0000256" key="9">
    <source>
        <dbReference type="SAM" id="MobiDB-lite"/>
    </source>
</evidence>
<dbReference type="GO" id="GO:0160237">
    <property type="term" value="F:D-Ala-D-Ala dipeptidase activity"/>
    <property type="evidence" value="ECO:0007669"/>
    <property type="project" value="UniProtKB-EC"/>
</dbReference>